<evidence type="ECO:0000259" key="6">
    <source>
        <dbReference type="PROSITE" id="PS51387"/>
    </source>
</evidence>
<evidence type="ECO:0000313" key="7">
    <source>
        <dbReference type="EMBL" id="KAJ7082665.1"/>
    </source>
</evidence>
<dbReference type="EMBL" id="JARJCN010000044">
    <property type="protein sequence ID" value="KAJ7082665.1"/>
    <property type="molecule type" value="Genomic_DNA"/>
</dbReference>
<gene>
    <name evidence="7" type="ORF">B0H15DRAFT_436387</name>
</gene>
<reference evidence="7" key="1">
    <citation type="submission" date="2023-03" db="EMBL/GenBank/DDBJ databases">
        <title>Massive genome expansion in bonnet fungi (Mycena s.s.) driven by repeated elements and novel gene families across ecological guilds.</title>
        <authorList>
            <consortium name="Lawrence Berkeley National Laboratory"/>
            <person name="Harder C.B."/>
            <person name="Miyauchi S."/>
            <person name="Viragh M."/>
            <person name="Kuo A."/>
            <person name="Thoen E."/>
            <person name="Andreopoulos B."/>
            <person name="Lu D."/>
            <person name="Skrede I."/>
            <person name="Drula E."/>
            <person name="Henrissat B."/>
            <person name="Morin E."/>
            <person name="Kohler A."/>
            <person name="Barry K."/>
            <person name="LaButti K."/>
            <person name="Morin E."/>
            <person name="Salamov A."/>
            <person name="Lipzen A."/>
            <person name="Mereny Z."/>
            <person name="Hegedus B."/>
            <person name="Baldrian P."/>
            <person name="Stursova M."/>
            <person name="Weitz H."/>
            <person name="Taylor A."/>
            <person name="Grigoriev I.V."/>
            <person name="Nagy L.G."/>
            <person name="Martin F."/>
            <person name="Kauserud H."/>
        </authorList>
    </citation>
    <scope>NUCLEOTIDE SEQUENCE</scope>
    <source>
        <strain evidence="7">CBHHK173m</strain>
    </source>
</reference>
<keyword evidence="3" id="KW-0274">FAD</keyword>
<evidence type="ECO:0000256" key="1">
    <source>
        <dbReference type="ARBA" id="ARBA00005466"/>
    </source>
</evidence>
<evidence type="ECO:0000256" key="5">
    <source>
        <dbReference type="SAM" id="SignalP"/>
    </source>
</evidence>
<keyword evidence="2" id="KW-0285">Flavoprotein</keyword>
<dbReference type="PANTHER" id="PTHR42973">
    <property type="entry name" value="BINDING OXIDOREDUCTASE, PUTATIVE (AFU_ORTHOLOGUE AFUA_1G17690)-RELATED"/>
    <property type="match status" value="1"/>
</dbReference>
<comment type="caution">
    <text evidence="7">The sequence shown here is derived from an EMBL/GenBank/DDBJ whole genome shotgun (WGS) entry which is preliminary data.</text>
</comment>
<evidence type="ECO:0000256" key="4">
    <source>
        <dbReference type="ARBA" id="ARBA00023002"/>
    </source>
</evidence>
<sequence>MHLSSLRLFPVIALASSAFALDVCAQIQQSVSSATDVYYPVDLLGRYAADLAHWASSSSQPAACTVEPGTVADVSEILKLIGASNTSFAVKGGGHTANPGFSSTPGVLIAMSRLSEVTYDAASQSVDIGPGLVWDDVYTVLAPHNVNVVGGRVTGVGVAGFTLGGGYSWKTNQFGLTVDTVVGYELVAPNGTVVAVTGASDPDLFFALKGGMNNFGIVTKFTLQTFPQGQVWGGLITYTVAHLPAVAAAVAKFASTVEDPKAGLLPTWNFLLGQPGVSNLLFYDGSTPPEGLFDDFLAIPHLTMDVSTRDFLSLVKSAPSNATSGSRGAFHTVPLLSFSSTMLAAIHNETTFWGDKLALAGAAFISYDVEPFLPTLYSHNTNATAFPPTRDAGYLPLNLYFAWGPATSDEIFHAALRRSAAHLTQVALAEGQAIADAPLYPNYALFDTPLERMYGANVERLRAIKGRVDPKNVMGLAGGFKF</sequence>
<dbReference type="InterPro" id="IPR036318">
    <property type="entry name" value="FAD-bd_PCMH-like_sf"/>
</dbReference>
<feature type="signal peptide" evidence="5">
    <location>
        <begin position="1"/>
        <end position="20"/>
    </location>
</feature>
<dbReference type="GO" id="GO:0016491">
    <property type="term" value="F:oxidoreductase activity"/>
    <property type="evidence" value="ECO:0007669"/>
    <property type="project" value="UniProtKB-KW"/>
</dbReference>
<dbReference type="InterPro" id="IPR016167">
    <property type="entry name" value="FAD-bd_PCMH_sub1"/>
</dbReference>
<organism evidence="7 8">
    <name type="scientific">Mycena belliarum</name>
    <dbReference type="NCBI Taxonomy" id="1033014"/>
    <lineage>
        <taxon>Eukaryota</taxon>
        <taxon>Fungi</taxon>
        <taxon>Dikarya</taxon>
        <taxon>Basidiomycota</taxon>
        <taxon>Agaricomycotina</taxon>
        <taxon>Agaricomycetes</taxon>
        <taxon>Agaricomycetidae</taxon>
        <taxon>Agaricales</taxon>
        <taxon>Marasmiineae</taxon>
        <taxon>Mycenaceae</taxon>
        <taxon>Mycena</taxon>
    </lineage>
</organism>
<dbReference type="InterPro" id="IPR006094">
    <property type="entry name" value="Oxid_FAD_bind_N"/>
</dbReference>
<dbReference type="InterPro" id="IPR050416">
    <property type="entry name" value="FAD-linked_Oxidoreductase"/>
</dbReference>
<feature type="chain" id="PRO_5042204722" evidence="5">
    <location>
        <begin position="21"/>
        <end position="482"/>
    </location>
</feature>
<dbReference type="Pfam" id="PF08031">
    <property type="entry name" value="BBE"/>
    <property type="match status" value="1"/>
</dbReference>
<dbReference type="Gene3D" id="3.40.462.20">
    <property type="match status" value="1"/>
</dbReference>
<feature type="domain" description="FAD-binding PCMH-type" evidence="6">
    <location>
        <begin position="58"/>
        <end position="228"/>
    </location>
</feature>
<dbReference type="SUPFAM" id="SSF56176">
    <property type="entry name" value="FAD-binding/transporter-associated domain-like"/>
    <property type="match status" value="1"/>
</dbReference>
<comment type="similarity">
    <text evidence="1">Belongs to the oxygen-dependent FAD-linked oxidoreductase family.</text>
</comment>
<keyword evidence="4" id="KW-0560">Oxidoreductase</keyword>
<evidence type="ECO:0000256" key="2">
    <source>
        <dbReference type="ARBA" id="ARBA00022630"/>
    </source>
</evidence>
<dbReference type="InterPro" id="IPR016169">
    <property type="entry name" value="FAD-bd_PCMH_sub2"/>
</dbReference>
<dbReference type="AlphaFoldDB" id="A0AAD6XRJ6"/>
<dbReference type="Proteomes" id="UP001222325">
    <property type="component" value="Unassembled WGS sequence"/>
</dbReference>
<evidence type="ECO:0000313" key="8">
    <source>
        <dbReference type="Proteomes" id="UP001222325"/>
    </source>
</evidence>
<proteinExistence type="inferred from homology"/>
<keyword evidence="5" id="KW-0732">Signal</keyword>
<accession>A0AAD6XRJ6</accession>
<dbReference type="Pfam" id="PF01565">
    <property type="entry name" value="FAD_binding_4"/>
    <property type="match status" value="1"/>
</dbReference>
<name>A0AAD6XRJ6_9AGAR</name>
<dbReference type="Gene3D" id="3.30.465.10">
    <property type="match status" value="1"/>
</dbReference>
<dbReference type="GO" id="GO:0071949">
    <property type="term" value="F:FAD binding"/>
    <property type="evidence" value="ECO:0007669"/>
    <property type="project" value="InterPro"/>
</dbReference>
<evidence type="ECO:0000256" key="3">
    <source>
        <dbReference type="ARBA" id="ARBA00022827"/>
    </source>
</evidence>
<keyword evidence="8" id="KW-1185">Reference proteome</keyword>
<dbReference type="PROSITE" id="PS51387">
    <property type="entry name" value="FAD_PCMH"/>
    <property type="match status" value="1"/>
</dbReference>
<dbReference type="InterPro" id="IPR012951">
    <property type="entry name" value="BBE"/>
</dbReference>
<dbReference type="PANTHER" id="PTHR42973:SF13">
    <property type="entry name" value="FAD-BINDING PCMH-TYPE DOMAIN-CONTAINING PROTEIN"/>
    <property type="match status" value="1"/>
</dbReference>
<protein>
    <submittedName>
        <fullName evidence="7">FAD dependent oxidoreductase</fullName>
    </submittedName>
</protein>
<dbReference type="InterPro" id="IPR016166">
    <property type="entry name" value="FAD-bd_PCMH"/>
</dbReference>
<dbReference type="Gene3D" id="3.30.43.10">
    <property type="entry name" value="Uridine Diphospho-n-acetylenolpyruvylglucosamine Reductase, domain 2"/>
    <property type="match status" value="1"/>
</dbReference>